<feature type="domain" description="Glycosyltransferase 2-like" evidence="2">
    <location>
        <begin position="25"/>
        <end position="162"/>
    </location>
</feature>
<dbReference type="PANTHER" id="PTHR48090">
    <property type="entry name" value="UNDECAPRENYL-PHOSPHATE 4-DEOXY-4-FORMAMIDO-L-ARABINOSE TRANSFERASE-RELATED"/>
    <property type="match status" value="1"/>
</dbReference>
<dbReference type="InterPro" id="IPR001173">
    <property type="entry name" value="Glyco_trans_2-like"/>
</dbReference>
<keyword evidence="1" id="KW-0812">Transmembrane</keyword>
<reference evidence="3 4" key="1">
    <citation type="journal article" date="2015" name="Nature">
        <title>rRNA introns, odd ribosomes, and small enigmatic genomes across a large radiation of phyla.</title>
        <authorList>
            <person name="Brown C.T."/>
            <person name="Hug L.A."/>
            <person name="Thomas B.C."/>
            <person name="Sharon I."/>
            <person name="Castelle C.J."/>
            <person name="Singh A."/>
            <person name="Wilkins M.J."/>
            <person name="Williams K.H."/>
            <person name="Banfield J.F."/>
        </authorList>
    </citation>
    <scope>NUCLEOTIDE SEQUENCE [LARGE SCALE GENOMIC DNA]</scope>
</reference>
<proteinExistence type="predicted"/>
<sequence>MPAWHKSAIMPEDKIITKNLSPDLSVVVLCYQTGKNTETFVESIIKHFFSNNITNYELVLVGNYHPGKKDDTPEVLRLLAAKYAFVKFVAKPKQGMMGWDMRSGLEIASGNFIAIIDGDGQMPIDDIARVYKEIKSSDCDLVKTFRTKRGDGAWRRIISIVYNAIFILLFPGVFYRDINSKPKIFSRSALNKLHLCSNDWFIDAEIMILARRHKLIIKEIPTNFFKLADRASYVKFSAIFEFIKNLIIFRIKEFKK</sequence>
<dbReference type="InterPro" id="IPR050256">
    <property type="entry name" value="Glycosyltransferase_2"/>
</dbReference>
<dbReference type="Gene3D" id="3.90.550.10">
    <property type="entry name" value="Spore Coat Polysaccharide Biosynthesis Protein SpsA, Chain A"/>
    <property type="match status" value="1"/>
</dbReference>
<evidence type="ECO:0000313" key="3">
    <source>
        <dbReference type="EMBL" id="KKQ70234.1"/>
    </source>
</evidence>
<dbReference type="Pfam" id="PF00535">
    <property type="entry name" value="Glycos_transf_2"/>
    <property type="match status" value="1"/>
</dbReference>
<protein>
    <submittedName>
        <fullName evidence="3">Glycosyl transferase family 2</fullName>
    </submittedName>
</protein>
<evidence type="ECO:0000259" key="2">
    <source>
        <dbReference type="Pfam" id="PF00535"/>
    </source>
</evidence>
<dbReference type="SUPFAM" id="SSF53448">
    <property type="entry name" value="Nucleotide-diphospho-sugar transferases"/>
    <property type="match status" value="1"/>
</dbReference>
<dbReference type="PANTHER" id="PTHR48090:SF6">
    <property type="entry name" value="SLR5056 PROTEIN"/>
    <property type="match status" value="1"/>
</dbReference>
<organism evidence="3 4">
    <name type="scientific">Candidatus Falkowbacteria bacterium GW2011_GWE1_38_31</name>
    <dbReference type="NCBI Taxonomy" id="1618638"/>
    <lineage>
        <taxon>Bacteria</taxon>
        <taxon>Candidatus Falkowiibacteriota</taxon>
    </lineage>
</organism>
<keyword evidence="3" id="KW-0808">Transferase</keyword>
<keyword evidence="1" id="KW-1133">Transmembrane helix</keyword>
<comment type="caution">
    <text evidence="3">The sequence shown here is derived from an EMBL/GenBank/DDBJ whole genome shotgun (WGS) entry which is preliminary data.</text>
</comment>
<evidence type="ECO:0000313" key="4">
    <source>
        <dbReference type="Proteomes" id="UP000034022"/>
    </source>
</evidence>
<keyword evidence="1" id="KW-0472">Membrane</keyword>
<gene>
    <name evidence="3" type="ORF">US91_C0006G0073</name>
</gene>
<dbReference type="CDD" id="cd04179">
    <property type="entry name" value="DPM_DPG-synthase_like"/>
    <property type="match status" value="1"/>
</dbReference>
<dbReference type="GO" id="GO:0016740">
    <property type="term" value="F:transferase activity"/>
    <property type="evidence" value="ECO:0007669"/>
    <property type="project" value="UniProtKB-KW"/>
</dbReference>
<feature type="transmembrane region" description="Helical" evidence="1">
    <location>
        <begin position="153"/>
        <end position="175"/>
    </location>
</feature>
<evidence type="ECO:0000256" key="1">
    <source>
        <dbReference type="SAM" id="Phobius"/>
    </source>
</evidence>
<dbReference type="AlphaFoldDB" id="A0A0G0M994"/>
<accession>A0A0G0M994</accession>
<dbReference type="Proteomes" id="UP000034022">
    <property type="component" value="Unassembled WGS sequence"/>
</dbReference>
<name>A0A0G0M994_9BACT</name>
<dbReference type="EMBL" id="LBUU01000006">
    <property type="protein sequence ID" value="KKQ70234.1"/>
    <property type="molecule type" value="Genomic_DNA"/>
</dbReference>
<dbReference type="InterPro" id="IPR029044">
    <property type="entry name" value="Nucleotide-diphossugar_trans"/>
</dbReference>